<sequence>MCYQSVCVEEGGSSPASPRKARSGTAVFVGMAFGVGLLLGTITWGRHLAYAHGARVPPPQDLKGDTAAWVPFEAAEHPLRPTSIWGNVRRPYPTGAWWTNLVVGGPSSDGDGLGPAMQTPYAVAVTPSQGVALSYGALSADNKSLTISASRDVGISLVEGVARRYVMTYDDLTMTMRLEGNGGGTMDALFARGSPYVTVMVEEAAFELASDFEISAVRVVGDSEEDDDSRPRECKAYPSCVSAKMSGECCPMDREHGFVVHPCCAGPVGAQGPAERFSLELRNGQFWRVYTSRPVSLKWTEKKVVSAAPFTGILRVALVPDLSGLSGSASFEKIESDDERNATLKVPDGELLDAHAESYPTSGAARVTADRSRTTTVGYVEFSWRVAYMGSTLSLDSETKTPKLLMLALAHHRESMVADDSVGFMLPGTLDFRGGLKGAATPVLGARWTMREDLTSISWRPDRELRDREVRERLVEQLEIDVARPPGETDEKAAWIAYNDWFGNAYWNGKECARLAGLALVAEDLQHSKALESASNQMRAILDTWLEAKNVDPLMYDATYGGLCTKVGLYDHDADFGNGYYNDHHFHYGYMLYAAAVAVKLDAGFAAKYRRALFALLYDVANPGSGASFFEPGIDREAFPRARHKDFYDGHSWASGIFYMGQGKAQESSTEAINAYYGAYLLALAFGDVELADWNRVLLAMEIRASKLYYHMPRRTPIYPKAFASNKVVGVLGALSTGSTTWFGPSPAFSHGIQTLPVTPITELVLQPATFIREDLKYLDAHLDRDSCEDSWLAFVECIRATVDAKTAFDNINALAEVDPGTTKTALLYWAATRPPPDAPADPDFFH</sequence>
<dbReference type="InterPro" id="IPR005200">
    <property type="entry name" value="Endo-beta-glucanase"/>
</dbReference>
<dbReference type="Pfam" id="PF03639">
    <property type="entry name" value="Glyco_hydro_81"/>
    <property type="match status" value="1"/>
</dbReference>
<reference evidence="12" key="1">
    <citation type="submission" date="2023-01" db="EMBL/GenBank/DDBJ databases">
        <title>Metagenome sequencing of chrysophaentin producing Chrysophaeum taylorii.</title>
        <authorList>
            <person name="Davison J."/>
            <person name="Bewley C."/>
        </authorList>
    </citation>
    <scope>NUCLEOTIDE SEQUENCE</scope>
    <source>
        <strain evidence="12">NIES-1699</strain>
    </source>
</reference>
<keyword evidence="9" id="KW-0472">Membrane</keyword>
<comment type="caution">
    <text evidence="12">The sequence shown here is derived from an EMBL/GenBank/DDBJ whole genome shotgun (WGS) entry which is preliminary data.</text>
</comment>
<dbReference type="PROSITE" id="PS52008">
    <property type="entry name" value="GH81"/>
    <property type="match status" value="1"/>
</dbReference>
<gene>
    <name evidence="12" type="ORF">CTAYLR_001319</name>
</gene>
<keyword evidence="7" id="KW-0961">Cell wall biogenesis/degradation</keyword>
<keyword evidence="4" id="KW-0378">Hydrolase</keyword>
<dbReference type="AlphaFoldDB" id="A0AAD7U648"/>
<evidence type="ECO:0000256" key="9">
    <source>
        <dbReference type="SAM" id="Phobius"/>
    </source>
</evidence>
<accession>A0AAD7U648</accession>
<feature type="domain" description="Glycosyl hydrolase family 81 N-terminal" evidence="10">
    <location>
        <begin position="274"/>
        <end position="461"/>
    </location>
</feature>
<dbReference type="Pfam" id="PF17652">
    <property type="entry name" value="Glyco_hydro81C"/>
    <property type="match status" value="1"/>
</dbReference>
<dbReference type="PANTHER" id="PTHR31983:SF0">
    <property type="entry name" value="GLUCAN ENDO-1,3-BETA-D-GLUCOSIDASE 2"/>
    <property type="match status" value="1"/>
</dbReference>
<evidence type="ECO:0000256" key="4">
    <source>
        <dbReference type="ARBA" id="ARBA00022801"/>
    </source>
</evidence>
<evidence type="ECO:0000313" key="12">
    <source>
        <dbReference type="EMBL" id="KAJ8598525.1"/>
    </source>
</evidence>
<evidence type="ECO:0000256" key="3">
    <source>
        <dbReference type="ARBA" id="ARBA00012780"/>
    </source>
</evidence>
<dbReference type="EMBL" id="JAQMWT010000671">
    <property type="protein sequence ID" value="KAJ8598525.1"/>
    <property type="molecule type" value="Genomic_DNA"/>
</dbReference>
<comment type="similarity">
    <text evidence="2">Belongs to the glycosyl hydrolase 81 family.</text>
</comment>
<evidence type="ECO:0000256" key="8">
    <source>
        <dbReference type="ARBA" id="ARBA00023326"/>
    </source>
</evidence>
<comment type="catalytic activity">
    <reaction evidence="1">
        <text>Hydrolysis of (1-&gt;3)-beta-D-glucosidic linkages in (1-&gt;3)-beta-D-glucans.</text>
        <dbReference type="EC" id="3.2.1.39"/>
    </reaction>
</comment>
<feature type="transmembrane region" description="Helical" evidence="9">
    <location>
        <begin position="26"/>
        <end position="45"/>
    </location>
</feature>
<dbReference type="Gene3D" id="2.70.98.30">
    <property type="entry name" value="Golgi alpha-mannosidase II, domain 4"/>
    <property type="match status" value="1"/>
</dbReference>
<evidence type="ECO:0000256" key="2">
    <source>
        <dbReference type="ARBA" id="ARBA00010730"/>
    </source>
</evidence>
<evidence type="ECO:0000256" key="1">
    <source>
        <dbReference type="ARBA" id="ARBA00000382"/>
    </source>
</evidence>
<dbReference type="GO" id="GO:0042973">
    <property type="term" value="F:glucan endo-1,3-beta-D-glucosidase activity"/>
    <property type="evidence" value="ECO:0007669"/>
    <property type="project" value="UniProtKB-EC"/>
</dbReference>
<feature type="domain" description="Glycosyl hydrolase family 81 C-terminal" evidence="11">
    <location>
        <begin position="504"/>
        <end position="825"/>
    </location>
</feature>
<evidence type="ECO:0000259" key="10">
    <source>
        <dbReference type="Pfam" id="PF03639"/>
    </source>
</evidence>
<keyword evidence="6" id="KW-0326">Glycosidase</keyword>
<keyword evidence="5" id="KW-0119">Carbohydrate metabolism</keyword>
<name>A0AAD7U648_9STRA</name>
<evidence type="ECO:0000256" key="7">
    <source>
        <dbReference type="ARBA" id="ARBA00023316"/>
    </source>
</evidence>
<evidence type="ECO:0000313" key="13">
    <source>
        <dbReference type="Proteomes" id="UP001230188"/>
    </source>
</evidence>
<dbReference type="GO" id="GO:0071555">
    <property type="term" value="P:cell wall organization"/>
    <property type="evidence" value="ECO:0007669"/>
    <property type="project" value="UniProtKB-KW"/>
</dbReference>
<dbReference type="PANTHER" id="PTHR31983">
    <property type="entry name" value="ENDO-1,3(4)-BETA-GLUCANASE 1"/>
    <property type="match status" value="1"/>
</dbReference>
<keyword evidence="13" id="KW-1185">Reference proteome</keyword>
<dbReference type="GO" id="GO:0052861">
    <property type="term" value="F:endo-1,3(4)-beta-glucanase activity"/>
    <property type="evidence" value="ECO:0007669"/>
    <property type="project" value="InterPro"/>
</dbReference>
<keyword evidence="9" id="KW-0812">Transmembrane</keyword>
<dbReference type="EC" id="3.2.1.39" evidence="3"/>
<dbReference type="GO" id="GO:0000272">
    <property type="term" value="P:polysaccharide catabolic process"/>
    <property type="evidence" value="ECO:0007669"/>
    <property type="project" value="UniProtKB-KW"/>
</dbReference>
<protein>
    <recommendedName>
        <fullName evidence="3">glucan endo-1,3-beta-D-glucosidase</fullName>
        <ecNumber evidence="3">3.2.1.39</ecNumber>
    </recommendedName>
</protein>
<organism evidence="12 13">
    <name type="scientific">Chrysophaeum taylorii</name>
    <dbReference type="NCBI Taxonomy" id="2483200"/>
    <lineage>
        <taxon>Eukaryota</taxon>
        <taxon>Sar</taxon>
        <taxon>Stramenopiles</taxon>
        <taxon>Ochrophyta</taxon>
        <taxon>Pelagophyceae</taxon>
        <taxon>Pelagomonadales</taxon>
        <taxon>Pelagomonadaceae</taxon>
        <taxon>Chrysophaeum</taxon>
    </lineage>
</organism>
<dbReference type="Proteomes" id="UP001230188">
    <property type="component" value="Unassembled WGS sequence"/>
</dbReference>
<evidence type="ECO:0000259" key="11">
    <source>
        <dbReference type="Pfam" id="PF17652"/>
    </source>
</evidence>
<keyword evidence="9" id="KW-1133">Transmembrane helix</keyword>
<keyword evidence="8" id="KW-0624">Polysaccharide degradation</keyword>
<dbReference type="InterPro" id="IPR040720">
    <property type="entry name" value="GH81_C"/>
</dbReference>
<evidence type="ECO:0000256" key="5">
    <source>
        <dbReference type="ARBA" id="ARBA00023277"/>
    </source>
</evidence>
<proteinExistence type="inferred from homology"/>
<dbReference type="InterPro" id="IPR040451">
    <property type="entry name" value="GH81_N"/>
</dbReference>
<evidence type="ECO:0000256" key="6">
    <source>
        <dbReference type="ARBA" id="ARBA00023295"/>
    </source>
</evidence>